<evidence type="ECO:0000256" key="2">
    <source>
        <dbReference type="ARBA" id="ARBA00005182"/>
    </source>
</evidence>
<feature type="transmembrane region" description="Helical" evidence="10">
    <location>
        <begin position="113"/>
        <end position="136"/>
    </location>
</feature>
<evidence type="ECO:0000256" key="7">
    <source>
        <dbReference type="ARBA" id="ARBA00022989"/>
    </source>
</evidence>
<keyword evidence="4 9" id="KW-1003">Cell membrane</keyword>
<reference evidence="12" key="1">
    <citation type="submission" date="2018-05" db="EMBL/GenBank/DDBJ databases">
        <title>Ignatzschineria dubaiensis sp. nov., isolated from necrotic foot tissues of dromedaries (Camelus dromedarius) and associated maggots in Dubai, United Arab Emirates.</title>
        <authorList>
            <person name="Tsang C.C."/>
            <person name="Tang J.Y.M."/>
            <person name="Fong J.Y.H."/>
            <person name="Kinne J."/>
            <person name="Lee H.H."/>
            <person name="Joseph M."/>
            <person name="Jose S."/>
            <person name="Schuster R.K."/>
            <person name="Tang Y."/>
            <person name="Sivakumar S."/>
            <person name="Chen J.H.K."/>
            <person name="Teng J.L.L."/>
            <person name="Lau S.K.P."/>
            <person name="Wernery U."/>
            <person name="Woo P.C.Y."/>
        </authorList>
    </citation>
    <scope>NUCLEOTIDE SEQUENCE [LARGE SCALE GENOMIC DNA]</scope>
    <source>
        <strain evidence="12">KCTC 22644</strain>
    </source>
</reference>
<feature type="transmembrane region" description="Helical" evidence="10">
    <location>
        <begin position="249"/>
        <end position="271"/>
    </location>
</feature>
<dbReference type="InterPro" id="IPR028362">
    <property type="entry name" value="AlgI"/>
</dbReference>
<dbReference type="InterPro" id="IPR024194">
    <property type="entry name" value="Ac/AlaTfrase_AlgI/DltB"/>
</dbReference>
<evidence type="ECO:0000256" key="4">
    <source>
        <dbReference type="ARBA" id="ARBA00022475"/>
    </source>
</evidence>
<evidence type="ECO:0000256" key="5">
    <source>
        <dbReference type="ARBA" id="ARBA00022692"/>
    </source>
</evidence>
<feature type="transmembrane region" description="Helical" evidence="10">
    <location>
        <begin position="225"/>
        <end position="243"/>
    </location>
</feature>
<dbReference type="EMBL" id="QEWQ01000001">
    <property type="protein sequence ID" value="PWD81676.1"/>
    <property type="molecule type" value="Genomic_DNA"/>
</dbReference>
<dbReference type="EC" id="2.3.1.-" evidence="9"/>
<comment type="pathway">
    <text evidence="2 9">Glycan biosynthesis; alginate biosynthesis.</text>
</comment>
<keyword evidence="12" id="KW-1185">Reference proteome</keyword>
<keyword evidence="9" id="KW-0808">Transferase</keyword>
<dbReference type="OrthoDB" id="139172at2"/>
<dbReference type="PANTHER" id="PTHR13285">
    <property type="entry name" value="ACYLTRANSFERASE"/>
    <property type="match status" value="1"/>
</dbReference>
<feature type="transmembrane region" description="Helical" evidence="10">
    <location>
        <begin position="418"/>
        <end position="441"/>
    </location>
</feature>
<protein>
    <recommendedName>
        <fullName evidence="9">Probable alginate O-acetylase</fullName>
        <ecNumber evidence="9">2.3.1.-</ecNumber>
    </recommendedName>
</protein>
<evidence type="ECO:0000313" key="11">
    <source>
        <dbReference type="EMBL" id="PWD81676.1"/>
    </source>
</evidence>
<comment type="subcellular location">
    <subcellularLocation>
        <location evidence="9">Cell inner membrane</location>
    </subcellularLocation>
    <subcellularLocation>
        <location evidence="1">Cell membrane</location>
        <topology evidence="1">Multi-pass membrane protein</topology>
    </subcellularLocation>
</comment>
<evidence type="ECO:0000256" key="6">
    <source>
        <dbReference type="ARBA" id="ARBA00022841"/>
    </source>
</evidence>
<organism evidence="11 12">
    <name type="scientific">Ignatzschineria ureiclastica</name>
    <dbReference type="NCBI Taxonomy" id="472582"/>
    <lineage>
        <taxon>Bacteria</taxon>
        <taxon>Pseudomonadati</taxon>
        <taxon>Pseudomonadota</taxon>
        <taxon>Gammaproteobacteria</taxon>
        <taxon>Cardiobacteriales</taxon>
        <taxon>Ignatzschineriaceae</taxon>
        <taxon>Ignatzschineria</taxon>
    </lineage>
</organism>
<dbReference type="PIRSF" id="PIRSF016636">
    <property type="entry name" value="AlgI_DltB"/>
    <property type="match status" value="1"/>
</dbReference>
<evidence type="ECO:0000256" key="9">
    <source>
        <dbReference type="PIRNR" id="PIRNR016636"/>
    </source>
</evidence>
<dbReference type="PIRSF" id="PIRSF500217">
    <property type="entry name" value="AlgI"/>
    <property type="match status" value="1"/>
</dbReference>
<comment type="caution">
    <text evidence="11">The sequence shown here is derived from an EMBL/GenBank/DDBJ whole genome shotgun (WGS) entry which is preliminary data.</text>
</comment>
<dbReference type="RefSeq" id="WP_109188309.1">
    <property type="nucleotide sequence ID" value="NZ_BMYA01000001.1"/>
</dbReference>
<keyword evidence="7 10" id="KW-1133">Transmembrane helix</keyword>
<sequence length="486" mass="55714">MSYLSIEFATIFVLFFLLYWSLRPFVGLQNGLLLVSSYLVVGLFSLQFAIILASYTVVIYLLSTAIHSSRKPKLWLAIAIIVGIGNLAVFKYYNFFAPTLSEQLSSFGFDFSFPIAEIILPIGISFYTFHSISYLVSLSRKEIEPVNFFDFALFLSFFPSVIAGPINRAKDFLPQIQTREHRDVLEPHRAFMLIILAIIKVYWVSALFSEALVRPVFDNPSEFHTIELILAIYAYAVEIYLNFSGYTDLVTGIALLLGFKLPINFNAPYLATSLKQFWDKWHISLSTWIRDYIYFPLGGSRRGLTRAQINVMIAMVLSGLWHGETLNFLIWGAIHGIGVVFLNLKDHLVKGRLVAQGLSDAEVKSYFKTEVAGWKVYLYRFLTFNYICLGWIFFRSESFDDSLVYLESLWHNLQFELFPAHSLGLLLGLILLIFAVYPWLVKVPGWFVTWSQKIPWLLLPFLFIAILWGAIYMAPSGIPQFIYASF</sequence>
<dbReference type="PANTHER" id="PTHR13285:SF18">
    <property type="entry name" value="PROTEIN-CYSTEINE N-PALMITOYLTRANSFERASE RASP"/>
    <property type="match status" value="1"/>
</dbReference>
<dbReference type="GO" id="GO:0042121">
    <property type="term" value="P:alginic acid biosynthetic process"/>
    <property type="evidence" value="ECO:0007669"/>
    <property type="project" value="UniProtKB-UniRule"/>
</dbReference>
<feature type="transmembrane region" description="Helical" evidence="10">
    <location>
        <begin position="453"/>
        <end position="474"/>
    </location>
</feature>
<feature type="transmembrane region" description="Helical" evidence="10">
    <location>
        <begin position="74"/>
        <end position="93"/>
    </location>
</feature>
<accession>A0A2U2AG92</accession>
<evidence type="ECO:0000313" key="12">
    <source>
        <dbReference type="Proteomes" id="UP000245020"/>
    </source>
</evidence>
<keyword evidence="8 9" id="KW-0472">Membrane</keyword>
<name>A0A2U2AG92_9GAMM</name>
<evidence type="ECO:0000256" key="10">
    <source>
        <dbReference type="SAM" id="Phobius"/>
    </source>
</evidence>
<feature type="transmembrane region" description="Helical" evidence="10">
    <location>
        <begin position="38"/>
        <end position="62"/>
    </location>
</feature>
<feature type="transmembrane region" description="Helical" evidence="10">
    <location>
        <begin position="190"/>
        <end position="213"/>
    </location>
</feature>
<evidence type="ECO:0000256" key="3">
    <source>
        <dbReference type="ARBA" id="ARBA00010323"/>
    </source>
</evidence>
<dbReference type="UniPathway" id="UPA00286"/>
<keyword evidence="9" id="KW-0997">Cell inner membrane</keyword>
<dbReference type="AlphaFoldDB" id="A0A2U2AG92"/>
<feature type="transmembrane region" description="Helical" evidence="10">
    <location>
        <begin position="328"/>
        <end position="344"/>
    </location>
</feature>
<keyword evidence="5 9" id="KW-0812">Transmembrane</keyword>
<comment type="similarity">
    <text evidence="3 9">Belongs to the membrane-bound acyltransferase family.</text>
</comment>
<dbReference type="GO" id="GO:0016746">
    <property type="term" value="F:acyltransferase activity"/>
    <property type="evidence" value="ECO:0007669"/>
    <property type="project" value="UniProtKB-KW"/>
</dbReference>
<feature type="transmembrane region" description="Helical" evidence="10">
    <location>
        <begin position="377"/>
        <end position="394"/>
    </location>
</feature>
<dbReference type="Pfam" id="PF03062">
    <property type="entry name" value="MBOAT"/>
    <property type="match status" value="1"/>
</dbReference>
<gene>
    <name evidence="11" type="ORF">DC083_00300</name>
</gene>
<feature type="transmembrane region" description="Helical" evidence="10">
    <location>
        <begin position="7"/>
        <end position="26"/>
    </location>
</feature>
<proteinExistence type="inferred from homology"/>
<dbReference type="Proteomes" id="UP000245020">
    <property type="component" value="Unassembled WGS sequence"/>
</dbReference>
<evidence type="ECO:0000256" key="8">
    <source>
        <dbReference type="ARBA" id="ARBA00023136"/>
    </source>
</evidence>
<keyword evidence="6 9" id="KW-0016">Alginate biosynthesis</keyword>
<evidence type="ECO:0000256" key="1">
    <source>
        <dbReference type="ARBA" id="ARBA00004651"/>
    </source>
</evidence>
<dbReference type="InterPro" id="IPR051085">
    <property type="entry name" value="MB_O-acyltransferase"/>
</dbReference>
<dbReference type="InterPro" id="IPR004299">
    <property type="entry name" value="MBOAT_fam"/>
</dbReference>
<keyword evidence="9" id="KW-0012">Acyltransferase</keyword>
<dbReference type="GO" id="GO:0005886">
    <property type="term" value="C:plasma membrane"/>
    <property type="evidence" value="ECO:0007669"/>
    <property type="project" value="UniProtKB-SubCell"/>
</dbReference>